<dbReference type="EMBL" id="CP017637">
    <property type="protein sequence ID" value="APG15098.1"/>
    <property type="molecule type" value="Genomic_DNA"/>
</dbReference>
<name>A0A1L3FP99_BRAJP</name>
<dbReference type="Proteomes" id="UP000181962">
    <property type="component" value="Chromosome"/>
</dbReference>
<feature type="region of interest" description="Disordered" evidence="1">
    <location>
        <begin position="388"/>
        <end position="413"/>
    </location>
</feature>
<dbReference type="RefSeq" id="WP_155795459.1">
    <property type="nucleotide sequence ID" value="NZ_CP017637.1"/>
</dbReference>
<evidence type="ECO:0000256" key="1">
    <source>
        <dbReference type="SAM" id="MobiDB-lite"/>
    </source>
</evidence>
<reference evidence="2 3" key="1">
    <citation type="submission" date="2016-11" db="EMBL/GenBank/DDBJ databases">
        <title>Complete Genome Sequence of Bradyrhizobium sp. strain J5, an isolated from soybean nodule in Hokkaido.</title>
        <authorList>
            <person name="Kanehara K."/>
        </authorList>
    </citation>
    <scope>NUCLEOTIDE SEQUENCE [LARGE SCALE GENOMIC DNA]</scope>
    <source>
        <strain evidence="2 3">J5</strain>
    </source>
</reference>
<evidence type="ECO:0008006" key="4">
    <source>
        <dbReference type="Google" id="ProtNLM"/>
    </source>
</evidence>
<feature type="compositionally biased region" description="Low complexity" evidence="1">
    <location>
        <begin position="392"/>
        <end position="408"/>
    </location>
</feature>
<evidence type="ECO:0000313" key="2">
    <source>
        <dbReference type="EMBL" id="APG15098.1"/>
    </source>
</evidence>
<accession>A0A1L3FP99</accession>
<proteinExistence type="predicted"/>
<sequence>MVTFSRCGTSSIFANDAVNPRILFRPINDVASEPSLTLDDSVVRNGIFWVLPSAQPFAGLSEIVAWLDHRAAEQATIGLAQTAERIAFGRAGGGVPLFVLKGGRSGSFPLGANQVQLEDPATGLLEYVLDLDRSMLSAGPIGLVFTPQGSGHVFGRRRALDTSRSPFAIMQLELDLTDTSAIGCFRGEGHLSSSSDVLTPTSIDEIVGAGLVNRFTYLKRNDGSPATSTEEAAVLHGGEAGTRSGRCVLSLDPFAPLDQLRSFLQPLPRSDTEALVLAIPTAPGHDVEVVPHPTPALQRGPVFVFTRQPLKLEAGASDYDDTMSLRGTFKAKVKPPAGGTEAGAALDLALLGLLPGFAPSETLGPSASGTEASGDIFVTFDLGPAIDKRPPEGVAEAAESTAATNTPALSAQGDSLGVTSWMSVHRGDPSGTMRMIAEPPSGRNLKMDGGVLEHAPLELTVGRQDAANIPAGFVPVLPPRGVQQDKRKSAQAFDIERLAHERRKLAAPKGYTVTESSPATETDPVISRSTTPLGFEVERLPDGRIAAIVFAVSVGTAKGQPAQFQFAVRGRTPGGGKGPVLPAVADALIRNRLFLVANKMPDVTAQGGTSLESRLAIGGWPFDVGIPGAEGRADRQKLRPETLFIIKGYESRSIIELADDPASWSGRDQFLRPGPEGKEDPTANARDILKAFINRAKTEAAATDSAAARQYQLLLSILNDGNWAGVLIINCDLGLGDLPAQVQGLLGGMDLDRLRGEYVAIELKGIGNSGGSTKSRLSGLVDYRDDGSAIKPALANEEEPEHDGSYGFKIRRLLVSFANGEISTFQAKIDFYLGRLFHGFGDIWEKRASTAWQRKHDSILSLVGRYERIREGGATREVYTYETDPEQSFRYAAKKEGQVAPEEGDEDAIIRIVDVNRIAYVTDDSKPDGADARSVVSRFLLDGRVKFGSLGGLDVIDIEALDFSDMGIATGFRIPNLPGHAIERALRMFFNPGRLRFQFGSAAKRPGRGFWSSFPLKFKALNLFGKGLRLPDLGYFGFGNFPETDGFRFGLEFDLDLGFLGSLAPKKGFKLSVLFGFSDGVRTGGGWAPRWALGIKFPESDGKLDIGIEGVIKLRAERFKILDKQFRPPGGGASSQIKLLYAIGAQLEILGYKFPKDEAGISLFLFVDPKTLGSGQASSGIGWFAARKPIDGKIGVFDLKAIALGQRVDPLPAALPPPRTTKEVVDRFTALTSKAPYDQDPGNNEAAALDKISTAIERDYIRFDPSRGWSVGFSAVFADRVELGLAMRDDDIYGIRFGVTLSPGSSDYLFSLDVLYRKLSEKLGVYSIEIVAPPAWRQLEFGVVSVTLPTIAFEIYTDGGFTVDLGYPFNKDYGRAFGVQVFPFIGSGGLYFRRVSGPAAWLIPQPRFHQGGGSGALIVDDSLLTYKPVTEVGMAFRVGLGKEINKGIFRAGLSVTVFAEIEGGYGVLWHDPARPEVRQWTQAASTFVAIRGQVGILGEIYGYVDFGIVKAGVSIRVWVAYGFDMKTDHRIRLYIEAGVSVRISVVIARFRVFGKTIEISLHFSFSTTVDYSVYVGSDRNTQYYLFQPRAGTESIVVTEAGRPLLVFKEPPAWTENINPADWRLAPDLGPWRMPVYLMPDMTLAAAADASVRANAVFLGVIPDSTADGHPVGGSSLAVLMAAWTIANTTNRSPGVALRDHEITFDTLDRISLWVAASDTIFDGTAHASERRKRQPSFLFVDALFRTNVDATISRAPDAVDGAAQIGGVFFPLPPTATITRSGFAESEWPVTTRLADKQVVNDAYREKIDAELQRQMAALVPSRVAESVGAEAEPQRLPIAQVLFEDYVGLIIRGSISRLCAIAAEKIRTAAPRADGSPHAFRLGDLLDELERDEVRSGVLAMATRLFLHGPRLPDPDSPPAGVMPPNLAPGMHHGLYQLAWLQHPLGRPAVPAERPAFVIETGDSFLRGGALTFAIDGVESDALVQFAASAHLFTDLGGRISAADRFRTVPRDFAVGRPRVLGGNRAHLVPFPAEVIRHQARTRSEGLLSRPGLRAFRIGERTRPEAAAKIGSHAVIAVTLRLQLVKPAPGAAVLDRFEIAGMPEGDRVWLDALNLEAGGAQRIARAEFYNVKPDGLEPLVGAATSAVVVQSDLSAEARPFGATELAAETAISETYVASIDELQAFVEIVRRAGVTNRAGTSIGWPTAGSSIQQLPPRPEGDGSTPPIELMMILYLTEESAGYANAVVFDVPADQADPAAYLDGHSFTFQIDSENPLARAELSEPIAPAGVLPIIVTRPERPAVPTGLNEELWDQFAARFSMFAYSVRDDNAELVSISESLAVGHTDDEGVTEMLTYRLALPFAKLMNARSPYAAVGKTLQLAGQWRDVYGNDWSGPPLASVPVKIRYSDRLIPLNDLPGLLLAWWPGSTAGRLNVAMVLDPRSASSIVPEGEGPLTDDQYRALIEMSDRARVIYAQAALQLRDEHIGVSLTDGGSEQTRALKRSVAFARPDVEKLWKFMEAASAAFGAMTSVRDLRTIPATTVRTEAERLLSRDPVVFGFDVEVSDGEFAELALALRVERTSLDGLDGTEPSDVKSVVVPLPLPLRHDGSAKPANTVAFPAGFGRTLEELEASMAHFAPQFLLATGYGSVPGLVERAIWLVRQDVLPPANHFTTAVRHDLALPPISTGLHSFVADVPTFGDEKPVRSVGFDRIDADATAARALTLYDEVLDVPAVQRLSDTQGGRDALQQILIAKASIAASLVADLRPVLDGRPAIGNVPNAILKDRVLMRLSAADAIDTISYYEDQAAVPHDEEKRPQAYGSIVSRDTGVVPYTMRPSAMQIGAPASGRRHLFVTTDVTPNYDKNTVPSPAGYRLTHVQRLPRPALEAVVPGDPGRYRPTAWLKLATPRVYELPDADIPIVRKRYPRTPAIEVESIRDTVANTIGDARLWRHSRTWSYEGSGSDRLKLTLRYNPGTGPLPTEALLGLTRDALRARAFAIFAEAVEPVLRQLGREATGEAAAKFLAARAQDLASALSQQIIESEAALVERLDVYDVAEEVMADGRRRLVIKRDKSRAGLPGPGSFELYCPADAAHPKTDDVGPLIFNEGDLAKRLRRLDALDLDILAYRSVQTELDLTRNAEIRGEPVAKEFVYRVPTVASGAPLVPILTVAEVEMASQARSFGEHFAAMLKDLLGPRGGSASDHDAILGELSLDVLLTFEPLLAEEVDIKGDGLHVSGLARSGLRTGDWAGWVGPFVESVAAWRRSYRPAAGGNYVFDLRVFEAASNRPIIRIRRCVLPAKLISG</sequence>
<gene>
    <name evidence="2" type="ORF">BKD09_43015</name>
</gene>
<dbReference type="OrthoDB" id="8248741at2"/>
<organism evidence="2 3">
    <name type="scientific">Bradyrhizobium japonicum</name>
    <dbReference type="NCBI Taxonomy" id="375"/>
    <lineage>
        <taxon>Bacteria</taxon>
        <taxon>Pseudomonadati</taxon>
        <taxon>Pseudomonadota</taxon>
        <taxon>Alphaproteobacteria</taxon>
        <taxon>Hyphomicrobiales</taxon>
        <taxon>Nitrobacteraceae</taxon>
        <taxon>Bradyrhizobium</taxon>
    </lineage>
</organism>
<evidence type="ECO:0000313" key="3">
    <source>
        <dbReference type="Proteomes" id="UP000181962"/>
    </source>
</evidence>
<protein>
    <recommendedName>
        <fullName evidence="4">LysM domain-containing protein</fullName>
    </recommendedName>
</protein>